<feature type="compositionally biased region" description="Polar residues" evidence="1">
    <location>
        <begin position="600"/>
        <end position="613"/>
    </location>
</feature>
<evidence type="ECO:0000313" key="3">
    <source>
        <dbReference type="Proteomes" id="UP000000311"/>
    </source>
</evidence>
<organism evidence="3">
    <name type="scientific">Camponotus floridanus</name>
    <name type="common">Florida carpenter ant</name>
    <dbReference type="NCBI Taxonomy" id="104421"/>
    <lineage>
        <taxon>Eukaryota</taxon>
        <taxon>Metazoa</taxon>
        <taxon>Ecdysozoa</taxon>
        <taxon>Arthropoda</taxon>
        <taxon>Hexapoda</taxon>
        <taxon>Insecta</taxon>
        <taxon>Pterygota</taxon>
        <taxon>Neoptera</taxon>
        <taxon>Endopterygota</taxon>
        <taxon>Hymenoptera</taxon>
        <taxon>Apocrita</taxon>
        <taxon>Aculeata</taxon>
        <taxon>Formicoidea</taxon>
        <taxon>Formicidae</taxon>
        <taxon>Formicinae</taxon>
        <taxon>Camponotus</taxon>
    </lineage>
</organism>
<sequence length="631" mass="70352">MENDNGISVCSSGTNASMSFCTRRDEWGRIFGDWVPATRLDPSRLSSANHGVTKITHPPSKPPPQLVVLLSMCARASQPHSAYFESVQDPLLSATIVADKKRRRKIGPDDRVAYEFLSITGRTSLSQTLRKFAHPTPFLSKSQVFSIPIRSQRDPSLEDFPGRGLRRNLLMEQDINLLLSVLSEGQGSKIVFRTSQNDATCTMNDARIIYNPYPEISCQCSNKRIEAKLSKLALPNERRREDVSPENPQTPVSSRQNFTYLLSLAGAETVSDTGIEQYLTPTTSLNLVLLLTSTSSILPCAFQSKQCTGCENLTNKVTFFVSGDGTFRTATATNNTRASKLVPDTVERIDQSAANRIPHLTTARGSTQASTTVLSMPGKAADSLSHGWHALRRDEKKGCCVSKGRGRSKGAMRHGTSATGAWPSVFVPQRAPTEEEGPLRQRKSMTYRQLPCTVTGKGKNDKKEMQRKCIMKGIRERVLLLRSSRIQEKPFQFASVSEMQKGVSQNTDVSGKRKKRLLEWKKNRIYREFSSRSKTLFSTLKGSLNSKSCQSPCSFVSEKVSLPLHSFGTEALLDKDFSRKGPSMMTQKLKYVQRRHPNESRNASNEWRTSNATGRKGRKGRLCAGRRRRTN</sequence>
<feature type="region of interest" description="Disordered" evidence="1">
    <location>
        <begin position="400"/>
        <end position="422"/>
    </location>
</feature>
<accession>E2AG44</accession>
<reference evidence="2 3" key="1">
    <citation type="journal article" date="2010" name="Science">
        <title>Genomic comparison of the ants Camponotus floridanus and Harpegnathos saltator.</title>
        <authorList>
            <person name="Bonasio R."/>
            <person name="Zhang G."/>
            <person name="Ye C."/>
            <person name="Mutti N.S."/>
            <person name="Fang X."/>
            <person name="Qin N."/>
            <person name="Donahue G."/>
            <person name="Yang P."/>
            <person name="Li Q."/>
            <person name="Li C."/>
            <person name="Zhang P."/>
            <person name="Huang Z."/>
            <person name="Berger S.L."/>
            <person name="Reinberg D."/>
            <person name="Wang J."/>
            <person name="Liebig J."/>
        </authorList>
    </citation>
    <scope>NUCLEOTIDE SEQUENCE [LARGE SCALE GENOMIC DNA]</scope>
    <source>
        <strain evidence="3">C129</strain>
    </source>
</reference>
<name>E2AG44_CAMFO</name>
<dbReference type="EMBL" id="GL439266">
    <property type="protein sequence ID" value="EFN67535.1"/>
    <property type="molecule type" value="Genomic_DNA"/>
</dbReference>
<dbReference type="Proteomes" id="UP000000311">
    <property type="component" value="Unassembled WGS sequence"/>
</dbReference>
<evidence type="ECO:0000313" key="2">
    <source>
        <dbReference type="EMBL" id="EFN67535.1"/>
    </source>
</evidence>
<proteinExistence type="predicted"/>
<feature type="region of interest" description="Disordered" evidence="1">
    <location>
        <begin position="590"/>
        <end position="631"/>
    </location>
</feature>
<dbReference type="InParanoid" id="E2AG44"/>
<keyword evidence="3" id="KW-1185">Reference proteome</keyword>
<feature type="compositionally biased region" description="Basic residues" evidence="1">
    <location>
        <begin position="615"/>
        <end position="631"/>
    </location>
</feature>
<protein>
    <submittedName>
        <fullName evidence="2">Uncharacterized protein</fullName>
    </submittedName>
</protein>
<gene>
    <name evidence="2" type="ORF">EAG_16216</name>
</gene>
<evidence type="ECO:0000256" key="1">
    <source>
        <dbReference type="SAM" id="MobiDB-lite"/>
    </source>
</evidence>
<dbReference type="AlphaFoldDB" id="E2AG44"/>